<dbReference type="PRINTS" id="PR00406">
    <property type="entry name" value="CYTB5RDTASE"/>
</dbReference>
<comment type="pathway">
    <text evidence="3">Protein modification; peptidyl-diphthamide biosynthesis.</text>
</comment>
<comment type="cofactor">
    <cofactor evidence="1 16 17">
        <name>FAD</name>
        <dbReference type="ChEBI" id="CHEBI:57692"/>
    </cofactor>
</comment>
<evidence type="ECO:0000256" key="13">
    <source>
        <dbReference type="ARBA" id="ARBA00023136"/>
    </source>
</evidence>
<evidence type="ECO:0000256" key="6">
    <source>
        <dbReference type="ARBA" id="ARBA00022692"/>
    </source>
</evidence>
<evidence type="ECO:0000256" key="7">
    <source>
        <dbReference type="ARBA" id="ARBA00022787"/>
    </source>
</evidence>
<protein>
    <recommendedName>
        <fullName evidence="17">NADH-cytochrome b5 reductase</fullName>
        <ecNumber evidence="17">1.6.2.2</ecNumber>
    </recommendedName>
</protein>
<feature type="binding site" evidence="16">
    <location>
        <position position="92"/>
    </location>
    <ligand>
        <name>FAD</name>
        <dbReference type="ChEBI" id="CHEBI:57692"/>
    </ligand>
</feature>
<dbReference type="PANTHER" id="PTHR19370">
    <property type="entry name" value="NADH-CYTOCHROME B5 REDUCTASE"/>
    <property type="match status" value="1"/>
</dbReference>
<dbReference type="SUPFAM" id="SSF63380">
    <property type="entry name" value="Riboflavin synthase domain-like"/>
    <property type="match status" value="1"/>
</dbReference>
<sequence length="283" mass="31559">MSFPSNNLTVVVAFVTVVFVAYFANLKNRFKAAKPELDKQDFRKFKLVSKTQVNSNSFRFVFVLANPENSLGLGIGQCISIKALVGEKEVTRSYTPISKLDEKGQFELLIKVYPNGAVSSHMKQLNVGDTILVRGPKGNFQYQPNKKEKILMIAGGSGITPMYQVIQEIVRDSNDKTKIDLLYANIASEDILLRTELDRLASKHGDRLTVHYVLQTPPEDWTGSVGYVSKELIEKHIGSPTSNKQVLLCGPPPMIKAMEGNLVELGFEQPGIISKPEHQIFKF</sequence>
<reference evidence="20 21" key="1">
    <citation type="journal article" date="2018" name="MBio">
        <title>Comparative Genomics Reveals the Core Gene Toolbox for the Fungus-Insect Symbiosis.</title>
        <authorList>
            <person name="Wang Y."/>
            <person name="Stata M."/>
            <person name="Wang W."/>
            <person name="Stajich J.E."/>
            <person name="White M.M."/>
            <person name="Moncalvo J.M."/>
        </authorList>
    </citation>
    <scope>NUCLEOTIDE SEQUENCE [LARGE SCALE GENOMIC DNA]</scope>
    <source>
        <strain evidence="20 21">AUS-77-4</strain>
    </source>
</reference>
<dbReference type="InterPro" id="IPR017927">
    <property type="entry name" value="FAD-bd_FR_type"/>
</dbReference>
<dbReference type="GO" id="GO:0090524">
    <property type="term" value="F:cytochrome-b5 reductase activity, acting on NADH"/>
    <property type="evidence" value="ECO:0007669"/>
    <property type="project" value="UniProtKB-EC"/>
</dbReference>
<keyword evidence="13 18" id="KW-0472">Membrane</keyword>
<proteinExistence type="inferred from homology"/>
<keyword evidence="10 17" id="KW-0560">Oxidoreductase</keyword>
<feature type="transmembrane region" description="Helical" evidence="18">
    <location>
        <begin position="6"/>
        <end position="24"/>
    </location>
</feature>
<keyword evidence="11 17" id="KW-0520">NAD</keyword>
<evidence type="ECO:0000313" key="20">
    <source>
        <dbReference type="EMBL" id="PVU93300.1"/>
    </source>
</evidence>
<accession>A0A2T9YLT9</accession>
<feature type="domain" description="FAD-binding FR-type" evidence="19">
    <location>
        <begin position="40"/>
        <end position="143"/>
    </location>
</feature>
<gene>
    <name evidence="20" type="ORF">BB559_003348</name>
</gene>
<evidence type="ECO:0000256" key="9">
    <source>
        <dbReference type="ARBA" id="ARBA00022989"/>
    </source>
</evidence>
<dbReference type="InterPro" id="IPR001433">
    <property type="entry name" value="OxRdtase_FAD/NAD-bd"/>
</dbReference>
<comment type="caution">
    <text evidence="20">The sequence shown here is derived from an EMBL/GenBank/DDBJ whole genome shotgun (WGS) entry which is preliminary data.</text>
</comment>
<evidence type="ECO:0000256" key="4">
    <source>
        <dbReference type="ARBA" id="ARBA00006105"/>
    </source>
</evidence>
<name>A0A2T9YLT9_9FUNG</name>
<dbReference type="Gene3D" id="3.40.50.80">
    <property type="entry name" value="Nucleotide-binding domain of ferredoxin-NADP reductase (FNR) module"/>
    <property type="match status" value="1"/>
</dbReference>
<keyword evidence="12" id="KW-0496">Mitochondrion</keyword>
<dbReference type="Proteomes" id="UP000245699">
    <property type="component" value="Unassembled WGS sequence"/>
</dbReference>
<dbReference type="GO" id="GO:0005741">
    <property type="term" value="C:mitochondrial outer membrane"/>
    <property type="evidence" value="ECO:0007669"/>
    <property type="project" value="UniProtKB-SubCell"/>
</dbReference>
<organism evidence="20 21">
    <name type="scientific">Furculomyces boomerangus</name>
    <dbReference type="NCBI Taxonomy" id="61424"/>
    <lineage>
        <taxon>Eukaryota</taxon>
        <taxon>Fungi</taxon>
        <taxon>Fungi incertae sedis</taxon>
        <taxon>Zoopagomycota</taxon>
        <taxon>Kickxellomycotina</taxon>
        <taxon>Harpellomycetes</taxon>
        <taxon>Harpellales</taxon>
        <taxon>Harpellaceae</taxon>
        <taxon>Furculomyces</taxon>
    </lineage>
</organism>
<keyword evidence="7" id="KW-1000">Mitochondrion outer membrane</keyword>
<keyword evidence="21" id="KW-1185">Reference proteome</keyword>
<evidence type="ECO:0000256" key="15">
    <source>
        <dbReference type="ARBA" id="ARBA00049138"/>
    </source>
</evidence>
<evidence type="ECO:0000256" key="12">
    <source>
        <dbReference type="ARBA" id="ARBA00023128"/>
    </source>
</evidence>
<evidence type="ECO:0000256" key="18">
    <source>
        <dbReference type="SAM" id="Phobius"/>
    </source>
</evidence>
<evidence type="ECO:0000256" key="8">
    <source>
        <dbReference type="ARBA" id="ARBA00022827"/>
    </source>
</evidence>
<evidence type="ECO:0000256" key="5">
    <source>
        <dbReference type="ARBA" id="ARBA00022630"/>
    </source>
</evidence>
<dbReference type="EMBL" id="MBFT01000327">
    <property type="protein sequence ID" value="PVU93300.1"/>
    <property type="molecule type" value="Genomic_DNA"/>
</dbReference>
<comment type="catalytic activity">
    <reaction evidence="15">
        <text>2 Fe(3+)-[Dph3] + NADH = 2 Fe(2+)-[Dph3] + NAD(+) + H(+)</text>
        <dbReference type="Rhea" id="RHEA:71231"/>
        <dbReference type="Rhea" id="RHEA-COMP:18002"/>
        <dbReference type="Rhea" id="RHEA-COMP:18003"/>
        <dbReference type="ChEBI" id="CHEBI:15378"/>
        <dbReference type="ChEBI" id="CHEBI:29033"/>
        <dbReference type="ChEBI" id="CHEBI:29034"/>
        <dbReference type="ChEBI" id="CHEBI:57540"/>
        <dbReference type="ChEBI" id="CHEBI:57945"/>
        <dbReference type="ChEBI" id="CHEBI:83228"/>
    </reaction>
    <physiologicalReaction direction="left-to-right" evidence="15">
        <dbReference type="Rhea" id="RHEA:71232"/>
    </physiologicalReaction>
</comment>
<feature type="binding site" evidence="16">
    <location>
        <position position="119"/>
    </location>
    <ligand>
        <name>FAD</name>
        <dbReference type="ChEBI" id="CHEBI:57692"/>
    </ligand>
</feature>
<dbReference type="InterPro" id="IPR001709">
    <property type="entry name" value="Flavoprot_Pyr_Nucl_cyt_Rdtase"/>
</dbReference>
<dbReference type="InterPro" id="IPR001834">
    <property type="entry name" value="CBR-like"/>
</dbReference>
<dbReference type="FunFam" id="2.40.30.10:FF:000032">
    <property type="entry name" value="NADH-cytochrome b5 reductase"/>
    <property type="match status" value="1"/>
</dbReference>
<evidence type="ECO:0000256" key="3">
    <source>
        <dbReference type="ARBA" id="ARBA00005156"/>
    </source>
</evidence>
<feature type="binding site" evidence="16">
    <location>
        <position position="94"/>
    </location>
    <ligand>
        <name>FAD</name>
        <dbReference type="ChEBI" id="CHEBI:57692"/>
    </ligand>
</feature>
<evidence type="ECO:0000256" key="14">
    <source>
        <dbReference type="ARBA" id="ARBA00047682"/>
    </source>
</evidence>
<dbReference type="Gene3D" id="2.40.30.10">
    <property type="entry name" value="Translation factors"/>
    <property type="match status" value="1"/>
</dbReference>
<keyword evidence="5 16" id="KW-0285">Flavoprotein</keyword>
<dbReference type="FunFam" id="3.40.50.80:FF:000019">
    <property type="entry name" value="NADH-cytochrome b5 reductase"/>
    <property type="match status" value="1"/>
</dbReference>
<feature type="binding site" evidence="16">
    <location>
        <position position="109"/>
    </location>
    <ligand>
        <name>FAD</name>
        <dbReference type="ChEBI" id="CHEBI:57692"/>
    </ligand>
</feature>
<feature type="binding site" evidence="16">
    <location>
        <position position="111"/>
    </location>
    <ligand>
        <name>FAD</name>
        <dbReference type="ChEBI" id="CHEBI:57692"/>
    </ligand>
</feature>
<keyword evidence="9 18" id="KW-1133">Transmembrane helix</keyword>
<dbReference type="STRING" id="61424.A0A2T9YLT9"/>
<evidence type="ECO:0000256" key="1">
    <source>
        <dbReference type="ARBA" id="ARBA00001974"/>
    </source>
</evidence>
<comment type="catalytic activity">
    <reaction evidence="14 17">
        <text>2 Fe(III)-[cytochrome b5] + NADH = 2 Fe(II)-[cytochrome b5] + NAD(+) + H(+)</text>
        <dbReference type="Rhea" id="RHEA:46680"/>
        <dbReference type="Rhea" id="RHEA-COMP:10438"/>
        <dbReference type="Rhea" id="RHEA-COMP:10439"/>
        <dbReference type="ChEBI" id="CHEBI:15378"/>
        <dbReference type="ChEBI" id="CHEBI:29033"/>
        <dbReference type="ChEBI" id="CHEBI:29034"/>
        <dbReference type="ChEBI" id="CHEBI:57540"/>
        <dbReference type="ChEBI" id="CHEBI:57945"/>
        <dbReference type="EC" id="1.6.2.2"/>
    </reaction>
</comment>
<evidence type="ECO:0000259" key="19">
    <source>
        <dbReference type="PROSITE" id="PS51384"/>
    </source>
</evidence>
<keyword evidence="6 18" id="KW-0812">Transmembrane</keyword>
<dbReference type="Pfam" id="PF00970">
    <property type="entry name" value="FAD_binding_6"/>
    <property type="match status" value="1"/>
</dbReference>
<comment type="subcellular location">
    <subcellularLocation>
        <location evidence="2">Mitochondrion outer membrane</location>
    </subcellularLocation>
</comment>
<comment type="similarity">
    <text evidence="4 17">Belongs to the flavoprotein pyridine nucleotide cytochrome reductase family.</text>
</comment>
<dbReference type="InterPro" id="IPR039261">
    <property type="entry name" value="FNR_nucleotide-bd"/>
</dbReference>
<evidence type="ECO:0000256" key="11">
    <source>
        <dbReference type="ARBA" id="ARBA00023027"/>
    </source>
</evidence>
<dbReference type="OrthoDB" id="432685at2759"/>
<evidence type="ECO:0000313" key="21">
    <source>
        <dbReference type="Proteomes" id="UP000245699"/>
    </source>
</evidence>
<dbReference type="EC" id="1.6.2.2" evidence="17"/>
<keyword evidence="8 16" id="KW-0274">FAD</keyword>
<dbReference type="InterPro" id="IPR017938">
    <property type="entry name" value="Riboflavin_synthase-like_b-brl"/>
</dbReference>
<feature type="binding site" evidence="16">
    <location>
        <position position="160"/>
    </location>
    <ligand>
        <name>FAD</name>
        <dbReference type="ChEBI" id="CHEBI:57692"/>
    </ligand>
</feature>
<dbReference type="AlphaFoldDB" id="A0A2T9YLT9"/>
<dbReference type="InterPro" id="IPR008333">
    <property type="entry name" value="Cbr1-like_FAD-bd_dom"/>
</dbReference>
<evidence type="ECO:0000256" key="17">
    <source>
        <dbReference type="RuleBase" id="RU361226"/>
    </source>
</evidence>
<dbReference type="PANTHER" id="PTHR19370:SF184">
    <property type="entry name" value="NADH-CYTOCHROME B5 REDUCTASE-LIKE"/>
    <property type="match status" value="1"/>
</dbReference>
<dbReference type="CDD" id="cd06183">
    <property type="entry name" value="cyt_b5_reduct_like"/>
    <property type="match status" value="1"/>
</dbReference>
<dbReference type="PRINTS" id="PR00371">
    <property type="entry name" value="FPNCR"/>
</dbReference>
<evidence type="ECO:0000256" key="2">
    <source>
        <dbReference type="ARBA" id="ARBA00004294"/>
    </source>
</evidence>
<evidence type="ECO:0000256" key="10">
    <source>
        <dbReference type="ARBA" id="ARBA00023002"/>
    </source>
</evidence>
<dbReference type="PROSITE" id="PS51384">
    <property type="entry name" value="FAD_FR"/>
    <property type="match status" value="1"/>
</dbReference>
<dbReference type="Pfam" id="PF00175">
    <property type="entry name" value="NAD_binding_1"/>
    <property type="match status" value="1"/>
</dbReference>
<evidence type="ECO:0000256" key="16">
    <source>
        <dbReference type="PIRSR" id="PIRSR601834-1"/>
    </source>
</evidence>
<dbReference type="SUPFAM" id="SSF52343">
    <property type="entry name" value="Ferredoxin reductase-like, C-terminal NADP-linked domain"/>
    <property type="match status" value="1"/>
</dbReference>
<feature type="binding site" evidence="16">
    <location>
        <position position="118"/>
    </location>
    <ligand>
        <name>FAD</name>
        <dbReference type="ChEBI" id="CHEBI:57692"/>
    </ligand>
</feature>